<keyword evidence="3" id="KW-1185">Reference proteome</keyword>
<evidence type="ECO:0000313" key="2">
    <source>
        <dbReference type="EMBL" id="OIK03096.1"/>
    </source>
</evidence>
<dbReference type="AlphaFoldDB" id="A0A1S2QC67"/>
<reference evidence="2 3" key="1">
    <citation type="submission" date="2016-10" db="EMBL/GenBank/DDBJ databases">
        <title>Genome sequence of Streptomyces sp. MUSC 1.</title>
        <authorList>
            <person name="Lee L.-H."/>
            <person name="Ser H.-L."/>
            <person name="Law J.W.-F."/>
        </authorList>
    </citation>
    <scope>NUCLEOTIDE SEQUENCE [LARGE SCALE GENOMIC DNA]</scope>
    <source>
        <strain evidence="2 3">MUSC 1</strain>
    </source>
</reference>
<protein>
    <submittedName>
        <fullName evidence="2">Uncharacterized protein</fullName>
    </submittedName>
</protein>
<dbReference type="EMBL" id="MLYO01000037">
    <property type="protein sequence ID" value="OIK03096.1"/>
    <property type="molecule type" value="Genomic_DNA"/>
</dbReference>
<organism evidence="2 3">
    <name type="scientific">Streptomyces monashensis</name>
    <dbReference type="NCBI Taxonomy" id="1678012"/>
    <lineage>
        <taxon>Bacteria</taxon>
        <taxon>Bacillati</taxon>
        <taxon>Actinomycetota</taxon>
        <taxon>Actinomycetes</taxon>
        <taxon>Kitasatosporales</taxon>
        <taxon>Streptomycetaceae</taxon>
        <taxon>Streptomyces</taxon>
    </lineage>
</organism>
<name>A0A1S2QC67_9ACTN</name>
<dbReference type="Proteomes" id="UP000179642">
    <property type="component" value="Unassembled WGS sequence"/>
</dbReference>
<sequence length="69" mass="7213">MPRATAPEESSVAAARSPQRAVGPWVASMVMTAGETARPNPVESWKRASVRPRTWAGARAVTSAVALPA</sequence>
<evidence type="ECO:0000256" key="1">
    <source>
        <dbReference type="SAM" id="MobiDB-lite"/>
    </source>
</evidence>
<proteinExistence type="predicted"/>
<feature type="region of interest" description="Disordered" evidence="1">
    <location>
        <begin position="1"/>
        <end position="21"/>
    </location>
</feature>
<accession>A0A1S2QC67</accession>
<gene>
    <name evidence="2" type="ORF">BIV23_23525</name>
</gene>
<evidence type="ECO:0000313" key="3">
    <source>
        <dbReference type="Proteomes" id="UP000179642"/>
    </source>
</evidence>
<comment type="caution">
    <text evidence="2">The sequence shown here is derived from an EMBL/GenBank/DDBJ whole genome shotgun (WGS) entry which is preliminary data.</text>
</comment>